<evidence type="ECO:0000256" key="1">
    <source>
        <dbReference type="SAM" id="Phobius"/>
    </source>
</evidence>
<keyword evidence="2" id="KW-0808">Transferase</keyword>
<comment type="caution">
    <text evidence="2">The sequence shown here is derived from an EMBL/GenBank/DDBJ whole genome shotgun (WGS) entry which is preliminary data.</text>
</comment>
<dbReference type="AlphaFoldDB" id="A0A5B6W7I7"/>
<organism evidence="2 3">
    <name type="scientific">Gossypium australe</name>
    <dbReference type="NCBI Taxonomy" id="47621"/>
    <lineage>
        <taxon>Eukaryota</taxon>
        <taxon>Viridiplantae</taxon>
        <taxon>Streptophyta</taxon>
        <taxon>Embryophyta</taxon>
        <taxon>Tracheophyta</taxon>
        <taxon>Spermatophyta</taxon>
        <taxon>Magnoliopsida</taxon>
        <taxon>eudicotyledons</taxon>
        <taxon>Gunneridae</taxon>
        <taxon>Pentapetalae</taxon>
        <taxon>rosids</taxon>
        <taxon>malvids</taxon>
        <taxon>Malvales</taxon>
        <taxon>Malvaceae</taxon>
        <taxon>Malvoideae</taxon>
        <taxon>Gossypium</taxon>
    </lineage>
</organism>
<evidence type="ECO:0000313" key="3">
    <source>
        <dbReference type="Proteomes" id="UP000325315"/>
    </source>
</evidence>
<accession>A0A5B6W7I7</accession>
<reference evidence="3" key="1">
    <citation type="journal article" date="2019" name="Plant Biotechnol. J.">
        <title>Genome sequencing of the Australian wild diploid species Gossypium australe highlights disease resistance and delayed gland morphogenesis.</title>
        <authorList>
            <person name="Cai Y."/>
            <person name="Cai X."/>
            <person name="Wang Q."/>
            <person name="Wang P."/>
            <person name="Zhang Y."/>
            <person name="Cai C."/>
            <person name="Xu Y."/>
            <person name="Wang K."/>
            <person name="Zhou Z."/>
            <person name="Wang C."/>
            <person name="Geng S."/>
            <person name="Li B."/>
            <person name="Dong Q."/>
            <person name="Hou Y."/>
            <person name="Wang H."/>
            <person name="Ai P."/>
            <person name="Liu Z."/>
            <person name="Yi F."/>
            <person name="Sun M."/>
            <person name="An G."/>
            <person name="Cheng J."/>
            <person name="Zhang Y."/>
            <person name="Shi Q."/>
            <person name="Xie Y."/>
            <person name="Shi X."/>
            <person name="Chang Y."/>
            <person name="Huang F."/>
            <person name="Chen Y."/>
            <person name="Hong S."/>
            <person name="Mi L."/>
            <person name="Sun Q."/>
            <person name="Zhang L."/>
            <person name="Zhou B."/>
            <person name="Peng R."/>
            <person name="Zhang X."/>
            <person name="Liu F."/>
        </authorList>
    </citation>
    <scope>NUCLEOTIDE SEQUENCE [LARGE SCALE GENOMIC DNA]</scope>
    <source>
        <strain evidence="3">cv. PA1801</strain>
    </source>
</reference>
<keyword evidence="1" id="KW-0472">Membrane</keyword>
<keyword evidence="2" id="KW-0695">RNA-directed DNA polymerase</keyword>
<proteinExistence type="predicted"/>
<dbReference type="OrthoDB" id="1934719at2759"/>
<gene>
    <name evidence="2" type="ORF">EPI10_010985</name>
</gene>
<name>A0A5B6W7I7_9ROSI</name>
<keyword evidence="3" id="KW-1185">Reference proteome</keyword>
<keyword evidence="2" id="KW-0548">Nucleotidyltransferase</keyword>
<protein>
    <submittedName>
        <fullName evidence="2">Reverse transcriptase</fullName>
    </submittedName>
</protein>
<feature type="transmembrane region" description="Helical" evidence="1">
    <location>
        <begin position="16"/>
        <end position="36"/>
    </location>
</feature>
<evidence type="ECO:0000313" key="2">
    <source>
        <dbReference type="EMBL" id="KAA3477067.1"/>
    </source>
</evidence>
<dbReference type="EMBL" id="SMMG02000004">
    <property type="protein sequence ID" value="KAA3477067.1"/>
    <property type="molecule type" value="Genomic_DNA"/>
</dbReference>
<keyword evidence="1" id="KW-1133">Transmembrane helix</keyword>
<dbReference type="GO" id="GO:0003964">
    <property type="term" value="F:RNA-directed DNA polymerase activity"/>
    <property type="evidence" value="ECO:0007669"/>
    <property type="project" value="UniProtKB-KW"/>
</dbReference>
<dbReference type="Proteomes" id="UP000325315">
    <property type="component" value="Unassembled WGS sequence"/>
</dbReference>
<sequence>MVFNGGVIDAELNNTLIILIPKFCSISLCSVIYKLVIKTGFIVGRNTTDNIVIAQEVIHSIKSCKSRKWMAIKIDLEKAYDWVQ</sequence>
<keyword evidence="1" id="KW-0812">Transmembrane</keyword>